<accession>A0A2T6Z9L7</accession>
<feature type="region of interest" description="Disordered" evidence="1">
    <location>
        <begin position="88"/>
        <end position="127"/>
    </location>
</feature>
<keyword evidence="3" id="KW-1185">Reference proteome</keyword>
<sequence>MSLDLDSSYSAPSTWGLYCHVAENRFRASTQEIGERLLGWAITPKDCFISPEDQQDSIGYIITKRKRLFASNTRLIIDLEMAAREEAEEQGIDLEEMDRIDREMDRQALPNLSRQQFPRPIKKEPDN</sequence>
<protein>
    <submittedName>
        <fullName evidence="2">Uncharacterized protein</fullName>
    </submittedName>
</protein>
<feature type="compositionally biased region" description="Basic and acidic residues" evidence="1">
    <location>
        <begin position="97"/>
        <end position="106"/>
    </location>
</feature>
<gene>
    <name evidence="2" type="ORF">B9Z19DRAFT_1138802</name>
</gene>
<dbReference type="Proteomes" id="UP000244722">
    <property type="component" value="Unassembled WGS sequence"/>
</dbReference>
<evidence type="ECO:0000313" key="2">
    <source>
        <dbReference type="EMBL" id="PUU72192.1"/>
    </source>
</evidence>
<dbReference type="EMBL" id="NESQ01000677">
    <property type="protein sequence ID" value="PUU72192.1"/>
    <property type="molecule type" value="Genomic_DNA"/>
</dbReference>
<evidence type="ECO:0000256" key="1">
    <source>
        <dbReference type="SAM" id="MobiDB-lite"/>
    </source>
</evidence>
<evidence type="ECO:0000313" key="3">
    <source>
        <dbReference type="Proteomes" id="UP000244722"/>
    </source>
</evidence>
<name>A0A2T6Z9L7_TUBBO</name>
<reference evidence="2 3" key="1">
    <citation type="submission" date="2017-04" db="EMBL/GenBank/DDBJ databases">
        <title>Draft genome sequence of Tuber borchii Vittad., a whitish edible truffle.</title>
        <authorList>
            <consortium name="DOE Joint Genome Institute"/>
            <person name="Murat C."/>
            <person name="Kuo A."/>
            <person name="Barry K.W."/>
            <person name="Clum A."/>
            <person name="Dockter R.B."/>
            <person name="Fauchery L."/>
            <person name="Iotti M."/>
            <person name="Kohler A."/>
            <person name="Labutti K."/>
            <person name="Lindquist E.A."/>
            <person name="Lipzen A."/>
            <person name="Ohm R.A."/>
            <person name="Wang M."/>
            <person name="Grigoriev I.V."/>
            <person name="Zambonelli A."/>
            <person name="Martin F.M."/>
        </authorList>
    </citation>
    <scope>NUCLEOTIDE SEQUENCE [LARGE SCALE GENOMIC DNA]</scope>
    <source>
        <strain evidence="2 3">Tbo3840</strain>
    </source>
</reference>
<dbReference type="AlphaFoldDB" id="A0A2T6Z9L7"/>
<proteinExistence type="predicted"/>
<comment type="caution">
    <text evidence="2">The sequence shown here is derived from an EMBL/GenBank/DDBJ whole genome shotgun (WGS) entry which is preliminary data.</text>
</comment>
<dbReference type="OrthoDB" id="5407383at2759"/>
<organism evidence="2 3">
    <name type="scientific">Tuber borchii</name>
    <name type="common">White truffle</name>
    <dbReference type="NCBI Taxonomy" id="42251"/>
    <lineage>
        <taxon>Eukaryota</taxon>
        <taxon>Fungi</taxon>
        <taxon>Dikarya</taxon>
        <taxon>Ascomycota</taxon>
        <taxon>Pezizomycotina</taxon>
        <taxon>Pezizomycetes</taxon>
        <taxon>Pezizales</taxon>
        <taxon>Tuberaceae</taxon>
        <taxon>Tuber</taxon>
    </lineage>
</organism>